<evidence type="ECO:0000256" key="1">
    <source>
        <dbReference type="SAM" id="MobiDB-lite"/>
    </source>
</evidence>
<dbReference type="Proteomes" id="UP000078597">
    <property type="component" value="Unassembled WGS sequence"/>
</dbReference>
<evidence type="ECO:0000313" key="6">
    <source>
        <dbReference type="Proteomes" id="UP000219813"/>
    </source>
</evidence>
<evidence type="ECO:0000313" key="4">
    <source>
        <dbReference type="EMBL" id="SCO93955.1"/>
    </source>
</evidence>
<feature type="region of interest" description="Disordered" evidence="1">
    <location>
        <begin position="23"/>
        <end position="45"/>
    </location>
</feature>
<dbReference type="OrthoDB" id="391976at2759"/>
<protein>
    <submittedName>
        <fullName evidence="3">Uncharacterized protein</fullName>
    </submittedName>
</protein>
<sequence length="135" mass="16049">MNRARFFLLFLLIVLLHKITDTKCSGKGEPSSQDPRLTQTKVESTENNMPSIFSLFSAKPKDVQKNVNFFLEENRNLWLRRTLNNEKSRNMRRTFADFQELRQNDILRFNELMVIQNEQINMLKNVILSIKEIKE</sequence>
<evidence type="ECO:0000256" key="2">
    <source>
        <dbReference type="SAM" id="SignalP"/>
    </source>
</evidence>
<dbReference type="OMA" id="AQPMFNF"/>
<gene>
    <name evidence="4" type="primary">PmUG01_12055200</name>
    <name evidence="3" type="ORF">PMALA_036260</name>
    <name evidence="4" type="ORF">PMUG01_12055200</name>
</gene>
<reference evidence="4 6" key="3">
    <citation type="submission" date="2016-06" db="EMBL/GenBank/DDBJ databases">
        <authorList>
            <consortium name="Pathogen Informatics"/>
        </authorList>
    </citation>
    <scope>NUCLEOTIDE SEQUENCE [LARGE SCALE GENOMIC DNA]</scope>
</reference>
<feature type="compositionally biased region" description="Polar residues" evidence="1">
    <location>
        <begin position="30"/>
        <end position="45"/>
    </location>
</feature>
<dbReference type="RefSeq" id="XP_028863232.1">
    <property type="nucleotide sequence ID" value="XM_029006776.1"/>
</dbReference>
<feature type="chain" id="PRO_5015059692" evidence="2">
    <location>
        <begin position="23"/>
        <end position="135"/>
    </location>
</feature>
<feature type="signal peptide" evidence="2">
    <location>
        <begin position="1"/>
        <end position="22"/>
    </location>
</feature>
<dbReference type="VEuPathDB" id="PlasmoDB:PmUG01_12055200"/>
<dbReference type="Proteomes" id="UP000219813">
    <property type="component" value="Chromosome 12"/>
</dbReference>
<dbReference type="AlphaFoldDB" id="A0A1A8WKS5"/>
<organism evidence="3 5">
    <name type="scientific">Plasmodium malariae</name>
    <dbReference type="NCBI Taxonomy" id="5858"/>
    <lineage>
        <taxon>Eukaryota</taxon>
        <taxon>Sar</taxon>
        <taxon>Alveolata</taxon>
        <taxon>Apicomplexa</taxon>
        <taxon>Aconoidasida</taxon>
        <taxon>Haemosporida</taxon>
        <taxon>Plasmodiidae</taxon>
        <taxon>Plasmodium</taxon>
        <taxon>Plasmodium (Plasmodium)</taxon>
    </lineage>
</organism>
<dbReference type="KEGG" id="pmal:PMUG01_12055200"/>
<dbReference type="GeneID" id="39870541"/>
<proteinExistence type="predicted"/>
<dbReference type="EMBL" id="FLQW01002131">
    <property type="protein sequence ID" value="SBS92466.1"/>
    <property type="molecule type" value="Genomic_DNA"/>
</dbReference>
<accession>A0A1A8WKS5</accession>
<name>A0A1A8WKS5_PLAMA</name>
<keyword evidence="2" id="KW-0732">Signal</keyword>
<reference evidence="5" key="2">
    <citation type="submission" date="2016-05" db="EMBL/GenBank/DDBJ databases">
        <authorList>
            <person name="Naeem Raeece"/>
        </authorList>
    </citation>
    <scope>NUCLEOTIDE SEQUENCE [LARGE SCALE GENOMIC DNA]</scope>
</reference>
<reference evidence="3" key="1">
    <citation type="submission" date="2016-05" db="EMBL/GenBank/DDBJ databases">
        <authorList>
            <person name="Lavstsen T."/>
            <person name="Jespersen J.S."/>
        </authorList>
    </citation>
    <scope>NUCLEOTIDE SEQUENCE [LARGE SCALE GENOMIC DNA]</scope>
</reference>
<evidence type="ECO:0000313" key="5">
    <source>
        <dbReference type="Proteomes" id="UP000078597"/>
    </source>
</evidence>
<evidence type="ECO:0000313" key="3">
    <source>
        <dbReference type="EMBL" id="SBS92466.1"/>
    </source>
</evidence>
<keyword evidence="6" id="KW-1185">Reference proteome</keyword>
<dbReference type="EMBL" id="LT594633">
    <property type="protein sequence ID" value="SCO93955.1"/>
    <property type="molecule type" value="Genomic_DNA"/>
</dbReference>